<organism evidence="1">
    <name type="scientific">Sesamum latifolium</name>
    <dbReference type="NCBI Taxonomy" id="2727402"/>
    <lineage>
        <taxon>Eukaryota</taxon>
        <taxon>Viridiplantae</taxon>
        <taxon>Streptophyta</taxon>
        <taxon>Embryophyta</taxon>
        <taxon>Tracheophyta</taxon>
        <taxon>Spermatophyta</taxon>
        <taxon>Magnoliopsida</taxon>
        <taxon>eudicotyledons</taxon>
        <taxon>Gunneridae</taxon>
        <taxon>Pentapetalae</taxon>
        <taxon>asterids</taxon>
        <taxon>lamiids</taxon>
        <taxon>Lamiales</taxon>
        <taxon>Pedaliaceae</taxon>
        <taxon>Sesamum</taxon>
    </lineage>
</organism>
<proteinExistence type="predicted"/>
<dbReference type="EMBL" id="JACGWN010000011">
    <property type="protein sequence ID" value="KAL0420887.1"/>
    <property type="molecule type" value="Genomic_DNA"/>
</dbReference>
<reference evidence="1" key="2">
    <citation type="journal article" date="2024" name="Plant">
        <title>Genomic evolution and insights into agronomic trait innovations of Sesamum species.</title>
        <authorList>
            <person name="Miao H."/>
            <person name="Wang L."/>
            <person name="Qu L."/>
            <person name="Liu H."/>
            <person name="Sun Y."/>
            <person name="Le M."/>
            <person name="Wang Q."/>
            <person name="Wei S."/>
            <person name="Zheng Y."/>
            <person name="Lin W."/>
            <person name="Duan Y."/>
            <person name="Cao H."/>
            <person name="Xiong S."/>
            <person name="Wang X."/>
            <person name="Wei L."/>
            <person name="Li C."/>
            <person name="Ma Q."/>
            <person name="Ju M."/>
            <person name="Zhao R."/>
            <person name="Li G."/>
            <person name="Mu C."/>
            <person name="Tian Q."/>
            <person name="Mei H."/>
            <person name="Zhang T."/>
            <person name="Gao T."/>
            <person name="Zhang H."/>
        </authorList>
    </citation>
    <scope>NUCLEOTIDE SEQUENCE</scope>
    <source>
        <strain evidence="1">KEN1</strain>
    </source>
</reference>
<sequence>MGEEKVGNKLSSGSDYIIHFSPTGGVFLSILALGDSDGRLSIGMSTEVSGGASKDSPLAARGVLSSLATCPPSLRTSPSTESIVAAREDPLLLVPLHQVCCPGPLL</sequence>
<dbReference type="AlphaFoldDB" id="A0AAW2UWQ8"/>
<comment type="caution">
    <text evidence="1">The sequence shown here is derived from an EMBL/GenBank/DDBJ whole genome shotgun (WGS) entry which is preliminary data.</text>
</comment>
<name>A0AAW2UWQ8_9LAMI</name>
<accession>A0AAW2UWQ8</accession>
<protein>
    <submittedName>
        <fullName evidence="1">Uncharacterized protein</fullName>
    </submittedName>
</protein>
<reference evidence="1" key="1">
    <citation type="submission" date="2020-06" db="EMBL/GenBank/DDBJ databases">
        <authorList>
            <person name="Li T."/>
            <person name="Hu X."/>
            <person name="Zhang T."/>
            <person name="Song X."/>
            <person name="Zhang H."/>
            <person name="Dai N."/>
            <person name="Sheng W."/>
            <person name="Hou X."/>
            <person name="Wei L."/>
        </authorList>
    </citation>
    <scope>NUCLEOTIDE SEQUENCE</scope>
    <source>
        <strain evidence="1">KEN1</strain>
        <tissue evidence="1">Leaf</tissue>
    </source>
</reference>
<evidence type="ECO:0000313" key="1">
    <source>
        <dbReference type="EMBL" id="KAL0420887.1"/>
    </source>
</evidence>
<gene>
    <name evidence="1" type="ORF">Slati_3111600</name>
</gene>